<keyword evidence="1" id="KW-0732">Signal</keyword>
<dbReference type="Gene3D" id="2.40.50.320">
    <property type="entry name" value="Copper binding periplasmic protein CusF"/>
    <property type="match status" value="1"/>
</dbReference>
<dbReference type="KEGG" id="bpla:bpln_2g19460"/>
<protein>
    <submittedName>
        <fullName evidence="2">Uncharacterized protein</fullName>
    </submittedName>
</protein>
<dbReference type="EMBL" id="CP002581">
    <property type="protein sequence ID" value="AJK49962.1"/>
    <property type="molecule type" value="Genomic_DNA"/>
</dbReference>
<dbReference type="InterPro" id="IPR021647">
    <property type="entry name" value="CusF_Ec"/>
</dbReference>
<evidence type="ECO:0000313" key="3">
    <source>
        <dbReference type="Proteomes" id="UP000031838"/>
    </source>
</evidence>
<reference evidence="3" key="1">
    <citation type="submission" date="2011-03" db="EMBL/GenBank/DDBJ databases">
        <authorList>
            <person name="Voget S."/>
            <person name="Streit W.R."/>
            <person name="Jaeger K.E."/>
            <person name="Daniel R."/>
        </authorList>
    </citation>
    <scope>NUCLEOTIDE SEQUENCE [LARGE SCALE GENOMIC DNA]</scope>
    <source>
        <strain evidence="3">PG1</strain>
    </source>
</reference>
<evidence type="ECO:0000313" key="2">
    <source>
        <dbReference type="EMBL" id="AJK49962.1"/>
    </source>
</evidence>
<dbReference type="RefSeq" id="WP_080937448.1">
    <property type="nucleotide sequence ID" value="NZ_BSTO01000016.1"/>
</dbReference>
<dbReference type="AlphaFoldDB" id="A0A0B6RX86"/>
<reference evidence="2 3" key="2">
    <citation type="journal article" date="2016" name="Appl. Microbiol. Biotechnol.">
        <title>Mutations improving production and secretion of extracellular lipase by Burkholderia glumae PG1.</title>
        <authorList>
            <person name="Knapp A."/>
            <person name="Voget S."/>
            <person name="Gao R."/>
            <person name="Zaburannyi N."/>
            <person name="Krysciak D."/>
            <person name="Breuer M."/>
            <person name="Hauer B."/>
            <person name="Streit W.R."/>
            <person name="Muller R."/>
            <person name="Daniel R."/>
            <person name="Jaeger K.E."/>
        </authorList>
    </citation>
    <scope>NUCLEOTIDE SEQUENCE [LARGE SCALE GENOMIC DNA]</scope>
    <source>
        <strain evidence="2 3">PG1</strain>
    </source>
</reference>
<proteinExistence type="predicted"/>
<sequence length="119" mass="11966">MKPPFATLAMLGVLTAAGLSAMPALADDDMAGIETAAPAAPAGDEAGLADAVVRKVDPATGMVTLKHGALANIGMPAMTMAYKAGDAAMAKQVHAGDKVRVRIENVNGTLTIVKLVKPS</sequence>
<gene>
    <name evidence="2" type="ORF">BGL_2c18960</name>
</gene>
<dbReference type="KEGG" id="bgp:BGL_2c18960"/>
<dbReference type="InterPro" id="IPR042230">
    <property type="entry name" value="CusF_sf"/>
</dbReference>
<keyword evidence="3" id="KW-1185">Reference proteome</keyword>
<dbReference type="HOGENOM" id="CLU_140852_0_1_4"/>
<evidence type="ECO:0000256" key="1">
    <source>
        <dbReference type="SAM" id="SignalP"/>
    </source>
</evidence>
<feature type="chain" id="PRO_5002122083" evidence="1">
    <location>
        <begin position="27"/>
        <end position="119"/>
    </location>
</feature>
<dbReference type="Proteomes" id="UP000031838">
    <property type="component" value="Chromosome 2"/>
</dbReference>
<feature type="signal peptide" evidence="1">
    <location>
        <begin position="1"/>
        <end position="26"/>
    </location>
</feature>
<organism evidence="2 3">
    <name type="scientific">Burkholderia plantarii</name>
    <dbReference type="NCBI Taxonomy" id="41899"/>
    <lineage>
        <taxon>Bacteria</taxon>
        <taxon>Pseudomonadati</taxon>
        <taxon>Pseudomonadota</taxon>
        <taxon>Betaproteobacteria</taxon>
        <taxon>Burkholderiales</taxon>
        <taxon>Burkholderiaceae</taxon>
        <taxon>Burkholderia</taxon>
    </lineage>
</organism>
<name>A0A0B6RX86_BURPL</name>
<dbReference type="Pfam" id="PF11604">
    <property type="entry name" value="CusF_Ec"/>
    <property type="match status" value="1"/>
</dbReference>
<accession>A0A0B6RX86</accession>